<dbReference type="Proteomes" id="UP000807469">
    <property type="component" value="Unassembled WGS sequence"/>
</dbReference>
<protein>
    <submittedName>
        <fullName evidence="1">Uncharacterized protein</fullName>
    </submittedName>
</protein>
<reference evidence="1" key="1">
    <citation type="submission" date="2020-11" db="EMBL/GenBank/DDBJ databases">
        <authorList>
            <consortium name="DOE Joint Genome Institute"/>
            <person name="Ahrendt S."/>
            <person name="Riley R."/>
            <person name="Andreopoulos W."/>
            <person name="Labutti K."/>
            <person name="Pangilinan J."/>
            <person name="Ruiz-Duenas F.J."/>
            <person name="Barrasa J.M."/>
            <person name="Sanchez-Garcia M."/>
            <person name="Camarero S."/>
            <person name="Miyauchi S."/>
            <person name="Serrano A."/>
            <person name="Linde D."/>
            <person name="Babiker R."/>
            <person name="Drula E."/>
            <person name="Ayuso-Fernandez I."/>
            <person name="Pacheco R."/>
            <person name="Padilla G."/>
            <person name="Ferreira P."/>
            <person name="Barriuso J."/>
            <person name="Kellner H."/>
            <person name="Castanera R."/>
            <person name="Alfaro M."/>
            <person name="Ramirez L."/>
            <person name="Pisabarro A.G."/>
            <person name="Kuo A."/>
            <person name="Tritt A."/>
            <person name="Lipzen A."/>
            <person name="He G."/>
            <person name="Yan M."/>
            <person name="Ng V."/>
            <person name="Cullen D."/>
            <person name="Martin F."/>
            <person name="Rosso M.-N."/>
            <person name="Henrissat B."/>
            <person name="Hibbett D."/>
            <person name="Martinez A.T."/>
            <person name="Grigoriev I.V."/>
        </authorList>
    </citation>
    <scope>NUCLEOTIDE SEQUENCE</scope>
    <source>
        <strain evidence="1">CIRM-BRFM 674</strain>
    </source>
</reference>
<dbReference type="PROSITE" id="PS51257">
    <property type="entry name" value="PROKAR_LIPOPROTEIN"/>
    <property type="match status" value="1"/>
</dbReference>
<keyword evidence="2" id="KW-1185">Reference proteome</keyword>
<evidence type="ECO:0000313" key="2">
    <source>
        <dbReference type="Proteomes" id="UP000807469"/>
    </source>
</evidence>
<accession>A0A9P5Z2A6</accession>
<proteinExistence type="predicted"/>
<evidence type="ECO:0000313" key="1">
    <source>
        <dbReference type="EMBL" id="KAF9479413.1"/>
    </source>
</evidence>
<name>A0A9P5Z2A6_9AGAR</name>
<gene>
    <name evidence="1" type="ORF">BDN70DRAFT_691909</name>
</gene>
<sequence>MLHRIYQGTQIIGFGLVACSIRATITTWQFSTWRAVGSVALNGCLSCQTKEKEKVAAFYPHVFTALEICKDSYLGAMQQKYHIKTNGSFNPALSPHVRLGSIKQSNACEDASSRKTPTSFAETISTADNYVPTCSCNR</sequence>
<organism evidence="1 2">
    <name type="scientific">Pholiota conissans</name>
    <dbReference type="NCBI Taxonomy" id="109636"/>
    <lineage>
        <taxon>Eukaryota</taxon>
        <taxon>Fungi</taxon>
        <taxon>Dikarya</taxon>
        <taxon>Basidiomycota</taxon>
        <taxon>Agaricomycotina</taxon>
        <taxon>Agaricomycetes</taxon>
        <taxon>Agaricomycetidae</taxon>
        <taxon>Agaricales</taxon>
        <taxon>Agaricineae</taxon>
        <taxon>Strophariaceae</taxon>
        <taxon>Pholiota</taxon>
    </lineage>
</organism>
<dbReference type="AlphaFoldDB" id="A0A9P5Z2A6"/>
<dbReference type="EMBL" id="MU155213">
    <property type="protein sequence ID" value="KAF9479413.1"/>
    <property type="molecule type" value="Genomic_DNA"/>
</dbReference>
<comment type="caution">
    <text evidence="1">The sequence shown here is derived from an EMBL/GenBank/DDBJ whole genome shotgun (WGS) entry which is preliminary data.</text>
</comment>